<feature type="compositionally biased region" description="Basic and acidic residues" evidence="1">
    <location>
        <begin position="317"/>
        <end position="326"/>
    </location>
</feature>
<feature type="compositionally biased region" description="Polar residues" evidence="1">
    <location>
        <begin position="294"/>
        <end position="305"/>
    </location>
</feature>
<name>A0AA39V216_9LECA</name>
<keyword evidence="3" id="KW-1185">Reference proteome</keyword>
<evidence type="ECO:0000313" key="3">
    <source>
        <dbReference type="Proteomes" id="UP001166286"/>
    </source>
</evidence>
<feature type="compositionally biased region" description="Basic and acidic residues" evidence="1">
    <location>
        <begin position="185"/>
        <end position="195"/>
    </location>
</feature>
<reference evidence="2" key="1">
    <citation type="submission" date="2023-03" db="EMBL/GenBank/DDBJ databases">
        <title>Complete genome of Cladonia borealis.</title>
        <authorList>
            <person name="Park H."/>
        </authorList>
    </citation>
    <scope>NUCLEOTIDE SEQUENCE</scope>
    <source>
        <strain evidence="2">ANT050790</strain>
    </source>
</reference>
<accession>A0AA39V216</accession>
<gene>
    <name evidence="2" type="ORF">JMJ35_004804</name>
</gene>
<comment type="caution">
    <text evidence="2">The sequence shown here is derived from an EMBL/GenBank/DDBJ whole genome shotgun (WGS) entry which is preliminary data.</text>
</comment>
<evidence type="ECO:0000313" key="2">
    <source>
        <dbReference type="EMBL" id="KAK0512787.1"/>
    </source>
</evidence>
<evidence type="ECO:0008006" key="4">
    <source>
        <dbReference type="Google" id="ProtNLM"/>
    </source>
</evidence>
<dbReference type="Proteomes" id="UP001166286">
    <property type="component" value="Unassembled WGS sequence"/>
</dbReference>
<feature type="region of interest" description="Disordered" evidence="1">
    <location>
        <begin position="96"/>
        <end position="278"/>
    </location>
</feature>
<proteinExistence type="predicted"/>
<feature type="compositionally biased region" description="Polar residues" evidence="1">
    <location>
        <begin position="327"/>
        <end position="346"/>
    </location>
</feature>
<feature type="compositionally biased region" description="Pro residues" evidence="1">
    <location>
        <begin position="98"/>
        <end position="119"/>
    </location>
</feature>
<dbReference type="AlphaFoldDB" id="A0AA39V216"/>
<dbReference type="EMBL" id="JAFEKC020000009">
    <property type="protein sequence ID" value="KAK0512787.1"/>
    <property type="molecule type" value="Genomic_DNA"/>
</dbReference>
<protein>
    <recommendedName>
        <fullName evidence="4">AT hook domain-containing protein</fullName>
    </recommendedName>
</protein>
<sequence>MVLWLHIATFPHYSLSHSPGLVLLRQNTSGMASAEQPFDDRELRYFLAEILKVSSIAPLDLLNLIQARGINASWTEIALPNGRSVSACQKAYEHLSTPPRPPIDFYRPPIPYEQPTPAPKPKKKRSLPSEGYHTEGSPMIADRTMQQQQSTFPSVNAPSPSGAFAFQAVPGTSPGEPPRKKRGRPNKEEFDKRVAEAAQRGEVYPPPRKRKPPRPSTENIVNDPVSLPGTNETGAAIEGEGSAGKKKARKPKAITVVSEPPPNVSEGHLVPGSTGTSKAFEAKSDHMQIVMGESTRSTIPETQASGFPARESLLAGMREHAARVEPETTQSSSVLQHESAPRSDSGQDPAASNPATAMD</sequence>
<organism evidence="2 3">
    <name type="scientific">Cladonia borealis</name>
    <dbReference type="NCBI Taxonomy" id="184061"/>
    <lineage>
        <taxon>Eukaryota</taxon>
        <taxon>Fungi</taxon>
        <taxon>Dikarya</taxon>
        <taxon>Ascomycota</taxon>
        <taxon>Pezizomycotina</taxon>
        <taxon>Lecanoromycetes</taxon>
        <taxon>OSLEUM clade</taxon>
        <taxon>Lecanoromycetidae</taxon>
        <taxon>Lecanorales</taxon>
        <taxon>Lecanorineae</taxon>
        <taxon>Cladoniaceae</taxon>
        <taxon>Cladonia</taxon>
    </lineage>
</organism>
<feature type="compositionally biased region" description="Polar residues" evidence="1">
    <location>
        <begin position="144"/>
        <end position="159"/>
    </location>
</feature>
<evidence type="ECO:0000256" key="1">
    <source>
        <dbReference type="SAM" id="MobiDB-lite"/>
    </source>
</evidence>
<feature type="region of interest" description="Disordered" evidence="1">
    <location>
        <begin position="294"/>
        <end position="359"/>
    </location>
</feature>